<feature type="transmembrane region" description="Helical" evidence="1">
    <location>
        <begin position="12"/>
        <end position="31"/>
    </location>
</feature>
<dbReference type="Proteomes" id="UP000230066">
    <property type="component" value="Unassembled WGS sequence"/>
</dbReference>
<organism evidence="2 3">
    <name type="scientific">Fasciola hepatica</name>
    <name type="common">Liver fluke</name>
    <dbReference type="NCBI Taxonomy" id="6192"/>
    <lineage>
        <taxon>Eukaryota</taxon>
        <taxon>Metazoa</taxon>
        <taxon>Spiralia</taxon>
        <taxon>Lophotrochozoa</taxon>
        <taxon>Platyhelminthes</taxon>
        <taxon>Trematoda</taxon>
        <taxon>Digenea</taxon>
        <taxon>Plagiorchiida</taxon>
        <taxon>Echinostomata</taxon>
        <taxon>Echinostomatoidea</taxon>
        <taxon>Fasciolidae</taxon>
        <taxon>Fasciola</taxon>
    </lineage>
</organism>
<proteinExistence type="predicted"/>
<dbReference type="EMBL" id="JXXN02006754">
    <property type="protein sequence ID" value="THD19305.1"/>
    <property type="molecule type" value="Genomic_DNA"/>
</dbReference>
<gene>
    <name evidence="2" type="ORF">D915_009941</name>
</gene>
<evidence type="ECO:0000256" key="1">
    <source>
        <dbReference type="SAM" id="Phobius"/>
    </source>
</evidence>
<keyword evidence="1" id="KW-1133">Transmembrane helix</keyword>
<keyword evidence="1" id="KW-0472">Membrane</keyword>
<dbReference type="AlphaFoldDB" id="A0A4E0QV94"/>
<reference evidence="2" key="1">
    <citation type="submission" date="2019-03" db="EMBL/GenBank/DDBJ databases">
        <title>Improved annotation for the trematode Fasciola hepatica.</title>
        <authorList>
            <person name="Choi Y.-J."/>
            <person name="Martin J."/>
            <person name="Mitreva M."/>
        </authorList>
    </citation>
    <scope>NUCLEOTIDE SEQUENCE [LARGE SCALE GENOMIC DNA]</scope>
</reference>
<protein>
    <submittedName>
        <fullName evidence="2">Uncharacterized protein</fullName>
    </submittedName>
</protein>
<comment type="caution">
    <text evidence="2">The sequence shown here is derived from an EMBL/GenBank/DDBJ whole genome shotgun (WGS) entry which is preliminary data.</text>
</comment>
<sequence length="35" mass="4033">MTVDVVSVIYEWSLLFLIHLAVFFPMVAYGFTVSH</sequence>
<accession>A0A4E0QV94</accession>
<name>A0A4E0QV94_FASHE</name>
<keyword evidence="1" id="KW-0812">Transmembrane</keyword>
<evidence type="ECO:0000313" key="3">
    <source>
        <dbReference type="Proteomes" id="UP000230066"/>
    </source>
</evidence>
<evidence type="ECO:0000313" key="2">
    <source>
        <dbReference type="EMBL" id="THD19305.1"/>
    </source>
</evidence>
<keyword evidence="3" id="KW-1185">Reference proteome</keyword>